<dbReference type="EMBL" id="MTBP01000001">
    <property type="protein sequence ID" value="POM26213.1"/>
    <property type="molecule type" value="Genomic_DNA"/>
</dbReference>
<comment type="caution">
    <text evidence="2">The sequence shown here is derived from an EMBL/GenBank/DDBJ whole genome shotgun (WGS) entry which is preliminary data.</text>
</comment>
<evidence type="ECO:0000313" key="3">
    <source>
        <dbReference type="Proteomes" id="UP000242367"/>
    </source>
</evidence>
<organism evidence="2 3">
    <name type="scientific">Actinomadura rubteroloni</name>
    <dbReference type="NCBI Taxonomy" id="1926885"/>
    <lineage>
        <taxon>Bacteria</taxon>
        <taxon>Bacillati</taxon>
        <taxon>Actinomycetota</taxon>
        <taxon>Actinomycetes</taxon>
        <taxon>Streptosporangiales</taxon>
        <taxon>Thermomonosporaceae</taxon>
        <taxon>Actinomadura</taxon>
    </lineage>
</organism>
<evidence type="ECO:0000256" key="1">
    <source>
        <dbReference type="SAM" id="MobiDB-lite"/>
    </source>
</evidence>
<evidence type="ECO:0000313" key="2">
    <source>
        <dbReference type="EMBL" id="POM26213.1"/>
    </source>
</evidence>
<protein>
    <submittedName>
        <fullName evidence="2">Uncharacterized protein</fullName>
    </submittedName>
</protein>
<reference evidence="2 3" key="1">
    <citation type="journal article" date="2017" name="Chemistry">
        <title>Isolation, Biosynthesis and Chemical Modifications of Rubterolones A-F: Rare Tropolone Alkaloids from Actinomadura sp. 5-2.</title>
        <authorList>
            <person name="Guo H."/>
            <person name="Benndorf R."/>
            <person name="Leichnitz D."/>
            <person name="Klassen J.L."/>
            <person name="Vollmers J."/>
            <person name="Gorls H."/>
            <person name="Steinacker M."/>
            <person name="Weigel C."/>
            <person name="Dahse H.M."/>
            <person name="Kaster A.K."/>
            <person name="de Beer Z.W."/>
            <person name="Poulsen M."/>
            <person name="Beemelmanns C."/>
        </authorList>
    </citation>
    <scope>NUCLEOTIDE SEQUENCE [LARGE SCALE GENOMIC DNA]</scope>
    <source>
        <strain evidence="2 3">5-2</strain>
    </source>
</reference>
<accession>A0A2P4UMD5</accession>
<gene>
    <name evidence="2" type="ORF">BTM25_06020</name>
</gene>
<keyword evidence="3" id="KW-1185">Reference proteome</keyword>
<sequence>MPAPLVLNSITRADLLALFRGLADDPGREARFLDDPAAVLAAELGWDRAQRTSAGNARLVAALRSPERRAELRASSGGVPEATAASYSVTGSTARTASSAGATANFSTGGVARDDGPRLDPAALRLGAR</sequence>
<dbReference type="AlphaFoldDB" id="A0A2P4UMD5"/>
<dbReference type="RefSeq" id="WP_103561214.1">
    <property type="nucleotide sequence ID" value="NZ_MTBP01000001.1"/>
</dbReference>
<proteinExistence type="predicted"/>
<feature type="compositionally biased region" description="Low complexity" evidence="1">
    <location>
        <begin position="88"/>
        <end position="104"/>
    </location>
</feature>
<feature type="region of interest" description="Disordered" evidence="1">
    <location>
        <begin position="71"/>
        <end position="129"/>
    </location>
</feature>
<name>A0A2P4UMD5_9ACTN</name>
<dbReference type="Proteomes" id="UP000242367">
    <property type="component" value="Unassembled WGS sequence"/>
</dbReference>